<dbReference type="Gene3D" id="3.40.50.300">
    <property type="entry name" value="P-loop containing nucleotide triphosphate hydrolases"/>
    <property type="match status" value="1"/>
</dbReference>
<evidence type="ECO:0000259" key="6">
    <source>
        <dbReference type="PROSITE" id="PS50893"/>
    </source>
</evidence>
<dbReference type="PROSITE" id="PS50893">
    <property type="entry name" value="ABC_TRANSPORTER_2"/>
    <property type="match status" value="1"/>
</dbReference>
<feature type="compositionally biased region" description="Low complexity" evidence="5">
    <location>
        <begin position="284"/>
        <end position="295"/>
    </location>
</feature>
<name>A0A8T4J0T1_9ACTN</name>
<feature type="region of interest" description="Disordered" evidence="5">
    <location>
        <begin position="279"/>
        <end position="318"/>
    </location>
</feature>
<evidence type="ECO:0000256" key="2">
    <source>
        <dbReference type="ARBA" id="ARBA00022741"/>
    </source>
</evidence>
<reference evidence="7" key="1">
    <citation type="submission" date="2021-04" db="EMBL/GenBank/DDBJ databases">
        <title>Sequencing of actinobacteria type strains.</title>
        <authorList>
            <person name="Nguyen G.-S."/>
            <person name="Wentzel A."/>
        </authorList>
    </citation>
    <scope>NUCLEOTIDE SEQUENCE</scope>
    <source>
        <strain evidence="7">DSM 42095</strain>
    </source>
</reference>
<keyword evidence="3 7" id="KW-0067">ATP-binding</keyword>
<evidence type="ECO:0000256" key="4">
    <source>
        <dbReference type="ARBA" id="ARBA00022967"/>
    </source>
</evidence>
<dbReference type="PANTHER" id="PTHR42794:SF1">
    <property type="entry name" value="HEMIN IMPORT ATP-BINDING PROTEIN HMUV"/>
    <property type="match status" value="1"/>
</dbReference>
<keyword evidence="2" id="KW-0547">Nucleotide-binding</keyword>
<evidence type="ECO:0000256" key="5">
    <source>
        <dbReference type="SAM" id="MobiDB-lite"/>
    </source>
</evidence>
<accession>A0A8T4J0T1</accession>
<dbReference type="PROSITE" id="PS00211">
    <property type="entry name" value="ABC_TRANSPORTER_1"/>
    <property type="match status" value="1"/>
</dbReference>
<protein>
    <submittedName>
        <fullName evidence="7">ATP-binding cassette domain-containing protein</fullName>
    </submittedName>
</protein>
<dbReference type="Pfam" id="PF00005">
    <property type="entry name" value="ABC_tran"/>
    <property type="match status" value="1"/>
</dbReference>
<dbReference type="InterPro" id="IPR017871">
    <property type="entry name" value="ABC_transporter-like_CS"/>
</dbReference>
<dbReference type="PANTHER" id="PTHR42794">
    <property type="entry name" value="HEMIN IMPORT ATP-BINDING PROTEIN HMUV"/>
    <property type="match status" value="1"/>
</dbReference>
<dbReference type="InterPro" id="IPR027417">
    <property type="entry name" value="P-loop_NTPase"/>
</dbReference>
<keyword evidence="8" id="KW-1185">Reference proteome</keyword>
<dbReference type="InterPro" id="IPR003593">
    <property type="entry name" value="AAA+_ATPase"/>
</dbReference>
<evidence type="ECO:0000256" key="1">
    <source>
        <dbReference type="ARBA" id="ARBA00022448"/>
    </source>
</evidence>
<organism evidence="7 8">
    <name type="scientific">Streptomyces daliensis</name>
    <dbReference type="NCBI Taxonomy" id="299421"/>
    <lineage>
        <taxon>Bacteria</taxon>
        <taxon>Bacillati</taxon>
        <taxon>Actinomycetota</taxon>
        <taxon>Actinomycetes</taxon>
        <taxon>Kitasatosporales</taxon>
        <taxon>Streptomycetaceae</taxon>
        <taxon>Streptomyces</taxon>
    </lineage>
</organism>
<evidence type="ECO:0000313" key="7">
    <source>
        <dbReference type="EMBL" id="MBR7678216.1"/>
    </source>
</evidence>
<comment type="caution">
    <text evidence="7">The sequence shown here is derived from an EMBL/GenBank/DDBJ whole genome shotgun (WGS) entry which is preliminary data.</text>
</comment>
<dbReference type="SUPFAM" id="SSF52540">
    <property type="entry name" value="P-loop containing nucleoside triphosphate hydrolases"/>
    <property type="match status" value="1"/>
</dbReference>
<keyword evidence="1" id="KW-0813">Transport</keyword>
<gene>
    <name evidence="7" type="ORF">KDA82_35605</name>
</gene>
<dbReference type="GO" id="GO:0016887">
    <property type="term" value="F:ATP hydrolysis activity"/>
    <property type="evidence" value="ECO:0007669"/>
    <property type="project" value="InterPro"/>
</dbReference>
<sequence>MDQSPVEAAEAAGATEATAARRSTAVVALDGVGVRRFTTGQVILDGIDWSVGPGEHWALLGANGAGKTTLLKLIGATMHPTEGTVSVLGHRLGRVDVRELRAHIGHVSTSQRVPQDASAHTVVLTGATGTVQPLWKAYDDETRQRADELLTELDCKELAERPFGVCSGGQRARVLIARALMPDPSLLLLDEPFNALDLPSREDLIDALRRLAAERPTLATVTVTHHLEELPPTTSHALLLREGRTRARGPAEEVLTGEEMTACFGRPIEVTRQDGRWLARSGRRSAGPSGASAARLPDGPWPTARAPWHSGRRRDSPA</sequence>
<dbReference type="AlphaFoldDB" id="A0A8T4J0T1"/>
<dbReference type="Proteomes" id="UP000675554">
    <property type="component" value="Unassembled WGS sequence"/>
</dbReference>
<evidence type="ECO:0000313" key="8">
    <source>
        <dbReference type="Proteomes" id="UP000675554"/>
    </source>
</evidence>
<dbReference type="GO" id="GO:0005524">
    <property type="term" value="F:ATP binding"/>
    <property type="evidence" value="ECO:0007669"/>
    <property type="project" value="UniProtKB-KW"/>
</dbReference>
<feature type="domain" description="ABC transporter" evidence="6">
    <location>
        <begin position="29"/>
        <end position="267"/>
    </location>
</feature>
<dbReference type="EMBL" id="JAGSMN010001277">
    <property type="protein sequence ID" value="MBR7678216.1"/>
    <property type="molecule type" value="Genomic_DNA"/>
</dbReference>
<keyword evidence="4" id="KW-1278">Translocase</keyword>
<proteinExistence type="predicted"/>
<evidence type="ECO:0000256" key="3">
    <source>
        <dbReference type="ARBA" id="ARBA00022840"/>
    </source>
</evidence>
<dbReference type="SMART" id="SM00382">
    <property type="entry name" value="AAA"/>
    <property type="match status" value="1"/>
</dbReference>
<dbReference type="InterPro" id="IPR003439">
    <property type="entry name" value="ABC_transporter-like_ATP-bd"/>
</dbReference>